<proteinExistence type="predicted"/>
<reference evidence="1 3" key="1">
    <citation type="submission" date="2014-08" db="EMBL/GenBank/DDBJ databases">
        <title>Complete genome sequence of Corynebacterium flavescens OJ8(T)(=DSM 20296(T)), isolated from cheese.</title>
        <authorList>
            <person name="Ruckert C."/>
            <person name="Albersmeier A."/>
            <person name="Winkler A."/>
            <person name="Kalinowski J."/>
        </authorList>
    </citation>
    <scope>NUCLEOTIDE SEQUENCE [LARGE SCALE GENOMIC DNA]</scope>
    <source>
        <strain evidence="1 3">OJ8</strain>
    </source>
</reference>
<dbReference type="PANTHER" id="PTHR10091:SF0">
    <property type="entry name" value="GALACTOSE MUTAROTASE"/>
    <property type="match status" value="1"/>
</dbReference>
<name>A0A1L7CKH9_CORFL</name>
<keyword evidence="3" id="KW-1185">Reference proteome</keyword>
<dbReference type="InterPro" id="IPR008183">
    <property type="entry name" value="Aldose_1/G6P_1-epimerase"/>
</dbReference>
<dbReference type="InterPro" id="IPR014718">
    <property type="entry name" value="GH-type_carb-bd"/>
</dbReference>
<evidence type="ECO:0000313" key="4">
    <source>
        <dbReference type="Proteomes" id="UP000315353"/>
    </source>
</evidence>
<dbReference type="KEGG" id="cfc:CFLV_03070"/>
<dbReference type="RefSeq" id="WP_075729269.1">
    <property type="nucleotide sequence ID" value="NZ_BJNB01000020.1"/>
</dbReference>
<dbReference type="GO" id="GO:0006006">
    <property type="term" value="P:glucose metabolic process"/>
    <property type="evidence" value="ECO:0007669"/>
    <property type="project" value="TreeGrafter"/>
</dbReference>
<reference evidence="2 4" key="2">
    <citation type="submission" date="2019-06" db="EMBL/GenBank/DDBJ databases">
        <title>Whole genome shotgun sequence of Corynebacterium flavescens NBRC 14136.</title>
        <authorList>
            <person name="Hosoyama A."/>
            <person name="Uohara A."/>
            <person name="Ohji S."/>
            <person name="Ichikawa N."/>
        </authorList>
    </citation>
    <scope>NUCLEOTIDE SEQUENCE [LARGE SCALE GENOMIC DNA]</scope>
    <source>
        <strain evidence="2 4">NBRC 14136</strain>
    </source>
</reference>
<accession>A0A1L7CKH9</accession>
<dbReference type="Pfam" id="PF01263">
    <property type="entry name" value="Aldose_epim"/>
    <property type="match status" value="1"/>
</dbReference>
<dbReference type="GeneID" id="82879702"/>
<evidence type="ECO:0000313" key="3">
    <source>
        <dbReference type="Proteomes" id="UP000185479"/>
    </source>
</evidence>
<dbReference type="CDD" id="cd09022">
    <property type="entry name" value="Aldose_epim_Ec_YihR"/>
    <property type="match status" value="1"/>
</dbReference>
<organism evidence="1 3">
    <name type="scientific">Corynebacterium flavescens</name>
    <dbReference type="NCBI Taxonomy" id="28028"/>
    <lineage>
        <taxon>Bacteria</taxon>
        <taxon>Bacillati</taxon>
        <taxon>Actinomycetota</taxon>
        <taxon>Actinomycetes</taxon>
        <taxon>Mycobacteriales</taxon>
        <taxon>Corynebacteriaceae</taxon>
        <taxon>Corynebacterium</taxon>
    </lineage>
</organism>
<dbReference type="Gene3D" id="2.70.98.10">
    <property type="match status" value="1"/>
</dbReference>
<dbReference type="GO" id="GO:0004034">
    <property type="term" value="F:aldose 1-epimerase activity"/>
    <property type="evidence" value="ECO:0007669"/>
    <property type="project" value="TreeGrafter"/>
</dbReference>
<dbReference type="SUPFAM" id="SSF74650">
    <property type="entry name" value="Galactose mutarotase-like"/>
    <property type="match status" value="1"/>
</dbReference>
<dbReference type="InterPro" id="IPR037480">
    <property type="entry name" value="YihR-like"/>
</dbReference>
<dbReference type="STRING" id="28028.CFLV_03070"/>
<gene>
    <name evidence="2" type="primary">galM</name>
    <name evidence="2" type="ORF">CFL01nite_14400</name>
    <name evidence="1" type="ORF">CFLV_03070</name>
</gene>
<dbReference type="AlphaFoldDB" id="A0A1L7CKH9"/>
<dbReference type="GO" id="GO:0033499">
    <property type="term" value="P:galactose catabolic process via UDP-galactose, Leloir pathway"/>
    <property type="evidence" value="ECO:0007669"/>
    <property type="project" value="TreeGrafter"/>
</dbReference>
<evidence type="ECO:0000313" key="2">
    <source>
        <dbReference type="EMBL" id="GEB97945.1"/>
    </source>
</evidence>
<dbReference type="EMBL" id="BJNB01000020">
    <property type="protein sequence ID" value="GEB97945.1"/>
    <property type="molecule type" value="Genomic_DNA"/>
</dbReference>
<protein>
    <submittedName>
        <fullName evidence="2">Aldose 1-epimerase</fullName>
    </submittedName>
    <submittedName>
        <fullName evidence="1">Aldose epimerase</fullName>
    </submittedName>
</protein>
<dbReference type="OrthoDB" id="4739604at2"/>
<dbReference type="InterPro" id="IPR011013">
    <property type="entry name" value="Gal_mutarotase_sf_dom"/>
</dbReference>
<dbReference type="Proteomes" id="UP000185479">
    <property type="component" value="Chromosome"/>
</dbReference>
<dbReference type="GO" id="GO:0030246">
    <property type="term" value="F:carbohydrate binding"/>
    <property type="evidence" value="ECO:0007669"/>
    <property type="project" value="InterPro"/>
</dbReference>
<dbReference type="PANTHER" id="PTHR10091">
    <property type="entry name" value="ALDOSE-1-EPIMERASE"/>
    <property type="match status" value="1"/>
</dbReference>
<dbReference type="EMBL" id="CP009246">
    <property type="protein sequence ID" value="APT86273.1"/>
    <property type="molecule type" value="Genomic_DNA"/>
</dbReference>
<evidence type="ECO:0000313" key="1">
    <source>
        <dbReference type="EMBL" id="APT86273.1"/>
    </source>
</evidence>
<dbReference type="Proteomes" id="UP000315353">
    <property type="component" value="Unassembled WGS sequence"/>
</dbReference>
<sequence length="295" mass="31869">MANTSPVLEIAAGRYRADIATFGGGIKALTFDSKPLVETYPDGAYPPLSAGVVLAPWPNRVEDGTYSWQGTNYQLPITEPALNNAIHGFCNEVEWEVSECAPAAVVLRHSIAPQSGWPWQVEVEAVYRLADTGLEVVLSASTPETRPVPFACGLHTYLSACGAPADESRLHLPVTSHHLLNERNLPTGAFDKRSIVDQAIAEVEWDDCFHGPEGLVAEYTCAGQGVRLEMGPGLQWVQLYTPRDYPGRGRALAVEPMSAPPNALHDGVDIATIDSETPVAYRIHLSALETGRTIS</sequence>